<name>A0A371IP60_9FIRM</name>
<dbReference type="GO" id="GO:0034015">
    <property type="term" value="F:L-ribulose-5-phosphate 3-epimerase activity"/>
    <property type="evidence" value="ECO:0007669"/>
    <property type="project" value="TreeGrafter"/>
</dbReference>
<evidence type="ECO:0000259" key="3">
    <source>
        <dbReference type="Pfam" id="PF01261"/>
    </source>
</evidence>
<dbReference type="InterPro" id="IPR013022">
    <property type="entry name" value="Xyl_isomerase-like_TIM-brl"/>
</dbReference>
<dbReference type="Proteomes" id="UP000093352">
    <property type="component" value="Unassembled WGS sequence"/>
</dbReference>
<dbReference type="NCBIfam" id="NF009689">
    <property type="entry name" value="PRK13210.1"/>
    <property type="match status" value="1"/>
</dbReference>
<dbReference type="InterPro" id="IPR004560">
    <property type="entry name" value="L-Ru-5P_3-Epase"/>
</dbReference>
<comment type="caution">
    <text evidence="4">The sequence shown here is derived from an EMBL/GenBank/DDBJ whole genome shotgun (WGS) entry which is preliminary data.</text>
</comment>
<evidence type="ECO:0000313" key="4">
    <source>
        <dbReference type="EMBL" id="RDY22220.1"/>
    </source>
</evidence>
<gene>
    <name evidence="4" type="ORF">BBG48_000440</name>
</gene>
<dbReference type="Gene3D" id="3.20.20.150">
    <property type="entry name" value="Divalent-metal-dependent TIM barrel enzymes"/>
    <property type="match status" value="1"/>
</dbReference>
<evidence type="ECO:0000313" key="5">
    <source>
        <dbReference type="Proteomes" id="UP000093352"/>
    </source>
</evidence>
<proteinExistence type="predicted"/>
<dbReference type="AlphaFoldDB" id="A0A371IP60"/>
<reference evidence="4 5" key="1">
    <citation type="journal article" date="2016" name="Genome Announc.">
        <title>Draft Genome Sequence of Criibacterium bergeronii gen. nov., sp. nov., Strain CCRI-22567T, Isolated from a Vaginal Sample from a Woman with Bacterial Vaginosis.</title>
        <authorList>
            <person name="Maheux A.F."/>
            <person name="Berube E."/>
            <person name="Boudreau D.K."/>
            <person name="Raymond F."/>
            <person name="Corbeil J."/>
            <person name="Roy P.H."/>
            <person name="Boissinot M."/>
            <person name="Omar R.F."/>
        </authorList>
    </citation>
    <scope>NUCLEOTIDE SEQUENCE [LARGE SCALE GENOMIC DNA]</scope>
    <source>
        <strain evidence="4 5">CCRI-22567</strain>
    </source>
</reference>
<feature type="domain" description="Xylose isomerase-like TIM barrel" evidence="3">
    <location>
        <begin position="24"/>
        <end position="268"/>
    </location>
</feature>
<dbReference type="NCBIfam" id="TIGR00542">
    <property type="entry name" value="hxl6Piso_put"/>
    <property type="match status" value="1"/>
</dbReference>
<dbReference type="Pfam" id="PF01261">
    <property type="entry name" value="AP_endonuc_2"/>
    <property type="match status" value="1"/>
</dbReference>
<evidence type="ECO:0000256" key="2">
    <source>
        <dbReference type="NCBIfam" id="TIGR00542"/>
    </source>
</evidence>
<protein>
    <recommendedName>
        <fullName evidence="2">L-ribulose-5-phosphate 3-epimerase</fullName>
    </recommendedName>
</protein>
<dbReference type="GO" id="GO:0019852">
    <property type="term" value="P:L-ascorbic acid metabolic process"/>
    <property type="evidence" value="ECO:0007669"/>
    <property type="project" value="TreeGrafter"/>
</dbReference>
<dbReference type="EMBL" id="MBEW02000001">
    <property type="protein sequence ID" value="RDY22220.1"/>
    <property type="molecule type" value="Genomic_DNA"/>
</dbReference>
<accession>A0A371IP60</accession>
<dbReference type="SUPFAM" id="SSF51658">
    <property type="entry name" value="Xylose isomerase-like"/>
    <property type="match status" value="1"/>
</dbReference>
<dbReference type="STRING" id="1871336.BBG48_00735"/>
<dbReference type="PANTHER" id="PTHR43489">
    <property type="entry name" value="ISOMERASE"/>
    <property type="match status" value="1"/>
</dbReference>
<dbReference type="GO" id="GO:0016861">
    <property type="term" value="F:intramolecular oxidoreductase activity, interconverting aldoses and ketoses"/>
    <property type="evidence" value="ECO:0007669"/>
    <property type="project" value="InterPro"/>
</dbReference>
<dbReference type="InterPro" id="IPR036237">
    <property type="entry name" value="Xyl_isomerase-like_sf"/>
</dbReference>
<evidence type="ECO:0000256" key="1">
    <source>
        <dbReference type="ARBA" id="ARBA00023235"/>
    </source>
</evidence>
<keyword evidence="5" id="KW-1185">Reference proteome</keyword>
<keyword evidence="1 4" id="KW-0413">Isomerase</keyword>
<dbReference type="PANTHER" id="PTHR43489:SF1">
    <property type="entry name" value="L-RIBULOSE-5-PHOSPHATE 3-EPIMERASE SGBU-RELATED"/>
    <property type="match status" value="1"/>
</dbReference>
<sequence length="279" mass="32192">MKNYQIGLYEKSMPNEMSLREKLDTAKKAGFDYLEISIDETDEKLARLDSSISEFKEMLNDIIQTDFPIRSMCLSGHRKYPLGTSDSEKEKRSLDIMLKAVKLAYVLGIRTIQLAGYDVYYEESSQDTKDRFLTNLRKAVDMASEYGVILGFETMETPFMDTVHKAMYYVNKIDSPYLQVYPDCGNLTNASKIYKTSVKDDILSGKGHIVALHLKETLPGKYREIPFGTGHVDFDEIIKTSTDIGVRRFVTELWKTDDNWYDSIVFARKMMSEKIEKYL</sequence>
<organism evidence="4 5">
    <name type="scientific">Criibacterium bergeronii</name>
    <dbReference type="NCBI Taxonomy" id="1871336"/>
    <lineage>
        <taxon>Bacteria</taxon>
        <taxon>Bacillati</taxon>
        <taxon>Bacillota</taxon>
        <taxon>Clostridia</taxon>
        <taxon>Peptostreptococcales</taxon>
        <taxon>Filifactoraceae</taxon>
        <taxon>Criibacterium</taxon>
    </lineage>
</organism>
<dbReference type="RefSeq" id="WP_068911566.1">
    <property type="nucleotide sequence ID" value="NZ_MBEW02000001.1"/>
</dbReference>
<dbReference type="InterPro" id="IPR050417">
    <property type="entry name" value="Sugar_Epim/Isomerase"/>
</dbReference>